<gene>
    <name evidence="1" type="ORF">SAMEA2070301_03318</name>
</gene>
<evidence type="ECO:0000313" key="2">
    <source>
        <dbReference type="Proteomes" id="UP000185210"/>
    </source>
</evidence>
<reference evidence="1 2" key="1">
    <citation type="submission" date="2016-11" db="EMBL/GenBank/DDBJ databases">
        <authorList>
            <consortium name="Pathogen Informatics"/>
        </authorList>
    </citation>
    <scope>NUCLEOTIDE SEQUENCE [LARGE SCALE GENOMIC DNA]</scope>
    <source>
        <strain evidence="1 2">104</strain>
    </source>
</reference>
<sequence>MTEHYCYSKNGCVSRTSTGPAVTSKPETLCNGCIRDIQRCLDELPTYRDALRVFLGSAPKTALQSKVNMTAEPSTPYNVKVADLIDSIDAVVSLAGGPNALIRDLVSRPAEKFTVGSPLGLREVYLTGVVRAVDVRRVHSRADAIVGLGKVWERRKAPCPECDLPTLGTWVGSGTIYCTNSDCATTLTQSDYEGYCVIKAERKKK</sequence>
<organism evidence="1 2">
    <name type="scientific">Mycobacteroides abscessus subsp. abscessus</name>
    <dbReference type="NCBI Taxonomy" id="1185650"/>
    <lineage>
        <taxon>Bacteria</taxon>
        <taxon>Bacillati</taxon>
        <taxon>Actinomycetota</taxon>
        <taxon>Actinomycetes</taxon>
        <taxon>Mycobacteriales</taxon>
        <taxon>Mycobacteriaceae</taxon>
        <taxon>Mycobacteroides</taxon>
        <taxon>Mycobacteroides abscessus</taxon>
    </lineage>
</organism>
<name>A0AB38D109_9MYCO</name>
<proteinExistence type="predicted"/>
<dbReference type="Proteomes" id="UP000185210">
    <property type="component" value="Unassembled WGS sequence"/>
</dbReference>
<evidence type="ECO:0000313" key="1">
    <source>
        <dbReference type="EMBL" id="SIB23273.1"/>
    </source>
</evidence>
<dbReference type="AlphaFoldDB" id="A0AB38D109"/>
<dbReference type="RefSeq" id="WP_074293002.1">
    <property type="nucleotide sequence ID" value="NZ_FRZT01000017.1"/>
</dbReference>
<protein>
    <submittedName>
        <fullName evidence="1">Uncharacterized protein</fullName>
    </submittedName>
</protein>
<dbReference type="EMBL" id="FSHM01000004">
    <property type="protein sequence ID" value="SIB23273.1"/>
    <property type="molecule type" value="Genomic_DNA"/>
</dbReference>
<accession>A0AB38D109</accession>
<comment type="caution">
    <text evidence="1">The sequence shown here is derived from an EMBL/GenBank/DDBJ whole genome shotgun (WGS) entry which is preliminary data.</text>
</comment>